<name>A0A0G1HR92_9BACT</name>
<evidence type="ECO:0000313" key="2">
    <source>
        <dbReference type="EMBL" id="KKT49661.1"/>
    </source>
</evidence>
<protein>
    <recommendedName>
        <fullName evidence="4">DUF5667 domain-containing protein</fullName>
    </recommendedName>
</protein>
<gene>
    <name evidence="2" type="ORF">UW41_C0003G0028</name>
</gene>
<reference evidence="2 3" key="1">
    <citation type="journal article" date="2015" name="Nature">
        <title>rRNA introns, odd ribosomes, and small enigmatic genomes across a large radiation of phyla.</title>
        <authorList>
            <person name="Brown C.T."/>
            <person name="Hug L.A."/>
            <person name="Thomas B.C."/>
            <person name="Sharon I."/>
            <person name="Castelle C.J."/>
            <person name="Singh A."/>
            <person name="Wilkins M.J."/>
            <person name="Williams K.H."/>
            <person name="Banfield J.F."/>
        </authorList>
    </citation>
    <scope>NUCLEOTIDE SEQUENCE [LARGE SCALE GENOMIC DNA]</scope>
</reference>
<organism evidence="2 3">
    <name type="scientific">Candidatus Collierbacteria bacterium GW2011_GWC2_44_18</name>
    <dbReference type="NCBI Taxonomy" id="1618392"/>
    <lineage>
        <taxon>Bacteria</taxon>
        <taxon>Candidatus Collieribacteriota</taxon>
    </lineage>
</organism>
<dbReference type="STRING" id="1618392.UW41_C0003G0028"/>
<proteinExistence type="predicted"/>
<comment type="caution">
    <text evidence="2">The sequence shown here is derived from an EMBL/GenBank/DDBJ whole genome shotgun (WGS) entry which is preliminary data.</text>
</comment>
<dbReference type="AlphaFoldDB" id="A0A0G1HR92"/>
<evidence type="ECO:0008006" key="4">
    <source>
        <dbReference type="Google" id="ProtNLM"/>
    </source>
</evidence>
<dbReference type="Proteomes" id="UP000034172">
    <property type="component" value="Unassembled WGS sequence"/>
</dbReference>
<feature type="chain" id="PRO_5002537644" description="DUF5667 domain-containing protein" evidence="1">
    <location>
        <begin position="27"/>
        <end position="260"/>
    </location>
</feature>
<dbReference type="EMBL" id="LCIE01000003">
    <property type="protein sequence ID" value="KKT49661.1"/>
    <property type="molecule type" value="Genomic_DNA"/>
</dbReference>
<evidence type="ECO:0000313" key="3">
    <source>
        <dbReference type="Proteomes" id="UP000034172"/>
    </source>
</evidence>
<evidence type="ECO:0000256" key="1">
    <source>
        <dbReference type="SAM" id="SignalP"/>
    </source>
</evidence>
<feature type="signal peptide" evidence="1">
    <location>
        <begin position="1"/>
        <end position="26"/>
    </location>
</feature>
<accession>A0A0G1HR92</accession>
<keyword evidence="1" id="KW-0732">Signal</keyword>
<sequence>MKCHLFFPIAIILLVIASITSPFVLADAKSDYDYQYGQYRTGYSEFVILKRDYLNTSSLDNQQKAMLSAKQTILARDLAKASLNWYLMDRIASYNIDYNPIKPVITSLDTARQYFLAQAKKSQSIITQEDLNKFTQSNLATISENDSIVKFGIVANKVAALVRIQTDSSIALDAIILKLPTPIPSGLAARIQELKDSSKIIDGKIDLLANNLNLADAVAESVNEIFFTSRVEKLVEIRELQLDWIDRLIDIDINYVQPQI</sequence>